<accession>A0A1P8KL30</accession>
<dbReference type="EMBL" id="CP019070">
    <property type="protein sequence ID" value="APW65273.1"/>
    <property type="molecule type" value="Genomic_DNA"/>
</dbReference>
<dbReference type="OrthoDB" id="7597037at2"/>
<evidence type="ECO:0000313" key="2">
    <source>
        <dbReference type="Proteomes" id="UP000186074"/>
    </source>
</evidence>
<evidence type="ECO:0000313" key="1">
    <source>
        <dbReference type="EMBL" id="APW65273.1"/>
    </source>
</evidence>
<dbReference type="RefSeq" id="WP_076085297.1">
    <property type="nucleotide sequence ID" value="NZ_CP019070.1"/>
</dbReference>
<protein>
    <submittedName>
        <fullName evidence="1">Uncharacterized protein</fullName>
    </submittedName>
</protein>
<name>A0A1P8KL30_9BACT</name>
<dbReference type="KEGG" id="alp:LPB137_05135"/>
<organism evidence="1 2">
    <name type="scientific">Poseidonibacter parvus</name>
    <dbReference type="NCBI Taxonomy" id="1850254"/>
    <lineage>
        <taxon>Bacteria</taxon>
        <taxon>Pseudomonadati</taxon>
        <taxon>Campylobacterota</taxon>
        <taxon>Epsilonproteobacteria</taxon>
        <taxon>Campylobacterales</taxon>
        <taxon>Arcobacteraceae</taxon>
        <taxon>Poseidonibacter</taxon>
    </lineage>
</organism>
<keyword evidence="2" id="KW-1185">Reference proteome</keyword>
<reference evidence="1 2" key="1">
    <citation type="submission" date="2017-01" db="EMBL/GenBank/DDBJ databases">
        <title>Genome sequencing of Arcobacter sp. LPB0137.</title>
        <authorList>
            <person name="Lee G.-W."/>
            <person name="Yi H."/>
        </authorList>
    </citation>
    <scope>NUCLEOTIDE SEQUENCE [LARGE SCALE GENOMIC DNA]</scope>
    <source>
        <strain evidence="1 2">LPB0137</strain>
    </source>
</reference>
<sequence length="66" mass="7727">MFNNQTELQVACPRCKSENIFIGRSLDIKATDTVKCNDCSYSQLAQRFKDQWKILNTKRTKEKILN</sequence>
<dbReference type="AlphaFoldDB" id="A0A1P8KL30"/>
<gene>
    <name evidence="1" type="ORF">LPB137_05135</name>
</gene>
<dbReference type="Proteomes" id="UP000186074">
    <property type="component" value="Chromosome"/>
</dbReference>
<proteinExistence type="predicted"/>